<dbReference type="EC" id="4.4.1.2" evidence="3"/>
<evidence type="ECO:0000256" key="4">
    <source>
        <dbReference type="ARBA" id="ARBA00047199"/>
    </source>
</evidence>
<dbReference type="GO" id="GO:0019346">
    <property type="term" value="P:transsulfuration"/>
    <property type="evidence" value="ECO:0007669"/>
    <property type="project" value="InterPro"/>
</dbReference>
<dbReference type="Proteomes" id="UP000601223">
    <property type="component" value="Unassembled WGS sequence"/>
</dbReference>
<dbReference type="EMBL" id="BONF01000037">
    <property type="protein sequence ID" value="GIF84367.1"/>
    <property type="molecule type" value="Genomic_DNA"/>
</dbReference>
<keyword evidence="2 7" id="KW-0663">Pyridoxal phosphate</keyword>
<dbReference type="FunFam" id="3.40.640.10:FF:000046">
    <property type="entry name" value="Cystathionine gamma-lyase"/>
    <property type="match status" value="1"/>
</dbReference>
<dbReference type="PANTHER" id="PTHR11808">
    <property type="entry name" value="TRANS-SULFURATION ENZYME FAMILY MEMBER"/>
    <property type="match status" value="1"/>
</dbReference>
<dbReference type="SUPFAM" id="SSF53383">
    <property type="entry name" value="PLP-dependent transferases"/>
    <property type="match status" value="1"/>
</dbReference>
<evidence type="ECO:0000256" key="1">
    <source>
        <dbReference type="ARBA" id="ARBA00001933"/>
    </source>
</evidence>
<dbReference type="GO" id="GO:0030170">
    <property type="term" value="F:pyridoxal phosphate binding"/>
    <property type="evidence" value="ECO:0007669"/>
    <property type="project" value="InterPro"/>
</dbReference>
<dbReference type="InterPro" id="IPR000277">
    <property type="entry name" value="Cys/Met-Metab_PyrdxlP-dep_enz"/>
</dbReference>
<evidence type="ECO:0000313" key="10">
    <source>
        <dbReference type="Proteomes" id="UP000601223"/>
    </source>
</evidence>
<feature type="modified residue" description="N6-(pyridoxal phosphate)lysine" evidence="7">
    <location>
        <position position="207"/>
    </location>
</feature>
<dbReference type="InterPro" id="IPR015421">
    <property type="entry name" value="PyrdxlP-dep_Trfase_major"/>
</dbReference>
<comment type="similarity">
    <text evidence="8">Belongs to the trans-sulfuration enzymes family.</text>
</comment>
<evidence type="ECO:0000313" key="9">
    <source>
        <dbReference type="EMBL" id="GIF84367.1"/>
    </source>
</evidence>
<dbReference type="Pfam" id="PF01053">
    <property type="entry name" value="Cys_Met_Meta_PP"/>
    <property type="match status" value="1"/>
</dbReference>
<dbReference type="InterPro" id="IPR015422">
    <property type="entry name" value="PyrdxlP-dep_Trfase_small"/>
</dbReference>
<dbReference type="GO" id="GO:0005737">
    <property type="term" value="C:cytoplasm"/>
    <property type="evidence" value="ECO:0007669"/>
    <property type="project" value="TreeGrafter"/>
</dbReference>
<dbReference type="Gene3D" id="3.90.1150.10">
    <property type="entry name" value="Aspartate Aminotransferase, domain 1"/>
    <property type="match status" value="1"/>
</dbReference>
<dbReference type="InterPro" id="IPR015424">
    <property type="entry name" value="PyrdxlP-dep_Trfase"/>
</dbReference>
<dbReference type="AlphaFoldDB" id="A0A8J3JP97"/>
<gene>
    <name evidence="9" type="ORF">Cba03nite_57160</name>
</gene>
<dbReference type="RefSeq" id="WP_203752570.1">
    <property type="nucleotide sequence ID" value="NZ_BONF01000037.1"/>
</dbReference>
<comment type="caution">
    <text evidence="9">The sequence shown here is derived from an EMBL/GenBank/DDBJ whole genome shotgun (WGS) entry which is preliminary data.</text>
</comment>
<comment type="catalytic activity">
    <reaction evidence="6">
        <text>L-methionine + H2O = methanethiol + 2-oxobutanoate + NH4(+)</text>
        <dbReference type="Rhea" id="RHEA:23800"/>
        <dbReference type="ChEBI" id="CHEBI:15377"/>
        <dbReference type="ChEBI" id="CHEBI:16007"/>
        <dbReference type="ChEBI" id="CHEBI:16763"/>
        <dbReference type="ChEBI" id="CHEBI:28938"/>
        <dbReference type="ChEBI" id="CHEBI:57844"/>
        <dbReference type="EC" id="4.4.1.11"/>
    </reaction>
    <physiologicalReaction direction="left-to-right" evidence="6">
        <dbReference type="Rhea" id="RHEA:23801"/>
    </physiologicalReaction>
</comment>
<dbReference type="Gene3D" id="3.40.640.10">
    <property type="entry name" value="Type I PLP-dependent aspartate aminotransferase-like (Major domain)"/>
    <property type="match status" value="1"/>
</dbReference>
<dbReference type="GO" id="GO:0018826">
    <property type="term" value="F:methionine gamma-lyase activity"/>
    <property type="evidence" value="ECO:0007669"/>
    <property type="project" value="UniProtKB-EC"/>
</dbReference>
<dbReference type="PIRSF" id="PIRSF001434">
    <property type="entry name" value="CGS"/>
    <property type="match status" value="1"/>
</dbReference>
<comment type="catalytic activity">
    <reaction evidence="5">
        <text>L-homocysteine + H2O = 2-oxobutanoate + hydrogen sulfide + NH4(+) + H(+)</text>
        <dbReference type="Rhea" id="RHEA:14501"/>
        <dbReference type="ChEBI" id="CHEBI:15377"/>
        <dbReference type="ChEBI" id="CHEBI:15378"/>
        <dbReference type="ChEBI" id="CHEBI:16763"/>
        <dbReference type="ChEBI" id="CHEBI:28938"/>
        <dbReference type="ChEBI" id="CHEBI:29919"/>
        <dbReference type="ChEBI" id="CHEBI:58199"/>
        <dbReference type="EC" id="4.4.1.2"/>
    </reaction>
    <physiologicalReaction direction="left-to-right" evidence="5">
        <dbReference type="Rhea" id="RHEA:14502"/>
    </physiologicalReaction>
</comment>
<reference evidence="9 10" key="1">
    <citation type="submission" date="2021-01" db="EMBL/GenBank/DDBJ databases">
        <title>Whole genome shotgun sequence of Catellatospora bangladeshensis NBRC 107357.</title>
        <authorList>
            <person name="Komaki H."/>
            <person name="Tamura T."/>
        </authorList>
    </citation>
    <scope>NUCLEOTIDE SEQUENCE [LARGE SCALE GENOMIC DNA]</scope>
    <source>
        <strain evidence="9 10">NBRC 107357</strain>
    </source>
</reference>
<evidence type="ECO:0000256" key="8">
    <source>
        <dbReference type="RuleBase" id="RU362118"/>
    </source>
</evidence>
<comment type="cofactor">
    <cofactor evidence="1 8">
        <name>pyridoxal 5'-phosphate</name>
        <dbReference type="ChEBI" id="CHEBI:597326"/>
    </cofactor>
</comment>
<evidence type="ECO:0000256" key="5">
    <source>
        <dbReference type="ARBA" id="ARBA00048780"/>
    </source>
</evidence>
<evidence type="ECO:0000256" key="7">
    <source>
        <dbReference type="PIRSR" id="PIRSR001434-2"/>
    </source>
</evidence>
<accession>A0A8J3JP97</accession>
<evidence type="ECO:0000256" key="2">
    <source>
        <dbReference type="ARBA" id="ARBA00022898"/>
    </source>
</evidence>
<sequence>MSRSKHTIAANGHVGRPYADHGAMAFPIFQSSNFKYEDAAPYVATLNGGPETKKFKYSRYTNPTEAEALRILCELEGADGGVLVGSGMAAVSLVYSTFLRPGDHVVISENSYYRSYSVLKRSFERIGVSVSVLMAGADLTDLLTERTTLVHVETPSNYLLRVFDIARIADQCRAHGALLSIDSTLATPINQNPLAHGADLVVHSASKYLGGHNDIVAGVIVGRQELVDRLAQEKGYSGASVDPFASYLLLRGLKTLAVRMAHVNASTLRIAQELRELDGIEWVCHPGLPEHPDHELAGRYLGGGAGILYASLAPGRGSNDQTVVDFLDGLEVCVIASSFGGTESLARPANMEEFPDHPRLIRFAIGLESAQDIVDDVKQSLKRLHA</sequence>
<proteinExistence type="inferred from homology"/>
<evidence type="ECO:0000256" key="3">
    <source>
        <dbReference type="ARBA" id="ARBA00047175"/>
    </source>
</evidence>
<keyword evidence="10" id="KW-1185">Reference proteome</keyword>
<protein>
    <recommendedName>
        <fullName evidence="3">homocysteine desulfhydrase</fullName>
        <ecNumber evidence="3">4.4.1.2</ecNumber>
    </recommendedName>
    <alternativeName>
        <fullName evidence="4">Homocysteine desulfhydrase</fullName>
    </alternativeName>
</protein>
<dbReference type="GO" id="GO:0047982">
    <property type="term" value="F:homocysteine desulfhydrase activity"/>
    <property type="evidence" value="ECO:0007669"/>
    <property type="project" value="UniProtKB-EC"/>
</dbReference>
<name>A0A8J3JP97_9ACTN</name>
<evidence type="ECO:0000256" key="6">
    <source>
        <dbReference type="ARBA" id="ARBA00052699"/>
    </source>
</evidence>
<organism evidence="9 10">
    <name type="scientific">Catellatospora bangladeshensis</name>
    <dbReference type="NCBI Taxonomy" id="310355"/>
    <lineage>
        <taxon>Bacteria</taxon>
        <taxon>Bacillati</taxon>
        <taxon>Actinomycetota</taxon>
        <taxon>Actinomycetes</taxon>
        <taxon>Micromonosporales</taxon>
        <taxon>Micromonosporaceae</taxon>
        <taxon>Catellatospora</taxon>
    </lineage>
</organism>